<feature type="region of interest" description="Disordered" evidence="1">
    <location>
        <begin position="678"/>
        <end position="921"/>
    </location>
</feature>
<feature type="compositionally biased region" description="Basic and acidic residues" evidence="1">
    <location>
        <begin position="888"/>
        <end position="901"/>
    </location>
</feature>
<feature type="compositionally biased region" description="Basic and acidic residues" evidence="1">
    <location>
        <begin position="34"/>
        <end position="51"/>
    </location>
</feature>
<dbReference type="EMBL" id="JAKWFO010000014">
    <property type="protein sequence ID" value="KAI9632651.1"/>
    <property type="molecule type" value="Genomic_DNA"/>
</dbReference>
<dbReference type="AlphaFoldDB" id="A0AA38H4Q4"/>
<dbReference type="InterPro" id="IPR000198">
    <property type="entry name" value="RhoGAP_dom"/>
</dbReference>
<evidence type="ECO:0000313" key="3">
    <source>
        <dbReference type="EMBL" id="KAI9632651.1"/>
    </source>
</evidence>
<feature type="compositionally biased region" description="Low complexity" evidence="1">
    <location>
        <begin position="177"/>
        <end position="203"/>
    </location>
</feature>
<dbReference type="InterPro" id="IPR039767">
    <property type="entry name" value="RALBP1"/>
</dbReference>
<evidence type="ECO:0000313" key="4">
    <source>
        <dbReference type="Proteomes" id="UP001164286"/>
    </source>
</evidence>
<feature type="region of interest" description="Disordered" evidence="1">
    <location>
        <begin position="382"/>
        <end position="421"/>
    </location>
</feature>
<feature type="compositionally biased region" description="Low complexity" evidence="1">
    <location>
        <begin position="701"/>
        <end position="717"/>
    </location>
</feature>
<dbReference type="Gene3D" id="1.10.555.10">
    <property type="entry name" value="Rho GTPase activation protein"/>
    <property type="match status" value="1"/>
</dbReference>
<dbReference type="InterPro" id="IPR008936">
    <property type="entry name" value="Rho_GTPase_activation_prot"/>
</dbReference>
<dbReference type="CDD" id="cd00159">
    <property type="entry name" value="RhoGAP"/>
    <property type="match status" value="1"/>
</dbReference>
<dbReference type="SMART" id="SM00324">
    <property type="entry name" value="RhoGAP"/>
    <property type="match status" value="1"/>
</dbReference>
<evidence type="ECO:0000256" key="1">
    <source>
        <dbReference type="SAM" id="MobiDB-lite"/>
    </source>
</evidence>
<feature type="compositionally biased region" description="Polar residues" evidence="1">
    <location>
        <begin position="845"/>
        <end position="854"/>
    </location>
</feature>
<feature type="compositionally biased region" description="Low complexity" evidence="1">
    <location>
        <begin position="814"/>
        <end position="833"/>
    </location>
</feature>
<proteinExistence type="predicted"/>
<reference evidence="3" key="1">
    <citation type="journal article" date="2022" name="G3 (Bethesda)">
        <title>High quality genome of the basidiomycete yeast Dioszegia hungarica PDD-24b-2 isolated from cloud water.</title>
        <authorList>
            <person name="Jarrige D."/>
            <person name="Haridas S."/>
            <person name="Bleykasten-Grosshans C."/>
            <person name="Joly M."/>
            <person name="Nadalig T."/>
            <person name="Sancelme M."/>
            <person name="Vuilleumier S."/>
            <person name="Grigoriev I.V."/>
            <person name="Amato P."/>
            <person name="Bringel F."/>
        </authorList>
    </citation>
    <scope>NUCLEOTIDE SEQUENCE</scope>
    <source>
        <strain evidence="3">PDD-24b-2</strain>
    </source>
</reference>
<dbReference type="SUPFAM" id="SSF48350">
    <property type="entry name" value="GTPase activation domain, GAP"/>
    <property type="match status" value="1"/>
</dbReference>
<dbReference type="PANTHER" id="PTHR12783:SF5">
    <property type="entry name" value="RALA-BINDING PROTEIN 1"/>
    <property type="match status" value="1"/>
</dbReference>
<accession>A0AA38H4Q4</accession>
<feature type="domain" description="Rho-GAP" evidence="2">
    <location>
        <begin position="461"/>
        <end position="657"/>
    </location>
</feature>
<feature type="compositionally biased region" description="Pro residues" evidence="1">
    <location>
        <begin position="229"/>
        <end position="238"/>
    </location>
</feature>
<feature type="compositionally biased region" description="Polar residues" evidence="1">
    <location>
        <begin position="864"/>
        <end position="881"/>
    </location>
</feature>
<protein>
    <recommendedName>
        <fullName evidence="2">Rho-GAP domain-containing protein</fullName>
    </recommendedName>
</protein>
<comment type="caution">
    <text evidence="3">The sequence shown here is derived from an EMBL/GenBank/DDBJ whole genome shotgun (WGS) entry which is preliminary data.</text>
</comment>
<evidence type="ECO:0000259" key="2">
    <source>
        <dbReference type="PROSITE" id="PS50238"/>
    </source>
</evidence>
<dbReference type="PANTHER" id="PTHR12783">
    <property type="entry name" value="RALA BINDING PROTEIN 1 RALBP1"/>
    <property type="match status" value="1"/>
</dbReference>
<dbReference type="PROSITE" id="PS50238">
    <property type="entry name" value="RHOGAP"/>
    <property type="match status" value="1"/>
</dbReference>
<dbReference type="GeneID" id="77725502"/>
<feature type="compositionally biased region" description="Polar residues" evidence="1">
    <location>
        <begin position="294"/>
        <end position="303"/>
    </location>
</feature>
<dbReference type="GO" id="GO:0031267">
    <property type="term" value="F:small GTPase binding"/>
    <property type="evidence" value="ECO:0007669"/>
    <property type="project" value="InterPro"/>
</dbReference>
<feature type="compositionally biased region" description="Polar residues" evidence="1">
    <location>
        <begin position="87"/>
        <end position="100"/>
    </location>
</feature>
<feature type="compositionally biased region" description="Polar residues" evidence="1">
    <location>
        <begin position="109"/>
        <end position="118"/>
    </location>
</feature>
<feature type="region of interest" description="Disordered" evidence="1">
    <location>
        <begin position="65"/>
        <end position="303"/>
    </location>
</feature>
<name>A0AA38H4Q4_9TREE</name>
<dbReference type="Proteomes" id="UP001164286">
    <property type="component" value="Unassembled WGS sequence"/>
</dbReference>
<feature type="compositionally biased region" description="Polar residues" evidence="1">
    <location>
        <begin position="795"/>
        <end position="813"/>
    </location>
</feature>
<gene>
    <name evidence="3" type="ORF">MKK02DRAFT_20704</name>
</gene>
<feature type="region of interest" description="Disordered" evidence="1">
    <location>
        <begin position="1"/>
        <end position="51"/>
    </location>
</feature>
<dbReference type="RefSeq" id="XP_052942428.1">
    <property type="nucleotide sequence ID" value="XM_053086301.1"/>
</dbReference>
<dbReference type="GO" id="GO:0005096">
    <property type="term" value="F:GTPase activator activity"/>
    <property type="evidence" value="ECO:0007669"/>
    <property type="project" value="InterPro"/>
</dbReference>
<dbReference type="GO" id="GO:0007264">
    <property type="term" value="P:small GTPase-mediated signal transduction"/>
    <property type="evidence" value="ECO:0007669"/>
    <property type="project" value="InterPro"/>
</dbReference>
<dbReference type="Pfam" id="PF00620">
    <property type="entry name" value="RhoGAP"/>
    <property type="match status" value="1"/>
</dbReference>
<feature type="compositionally biased region" description="Basic and acidic residues" evidence="1">
    <location>
        <begin position="119"/>
        <end position="134"/>
    </location>
</feature>
<sequence>MPDATTLRASRPLSEISDHDNRRRSSARQSLHSVKGEKSRPNSEVKDDGRRLSAHIATLTLNLNDYASVAKRPPSGVSSKSRDSLISPATTAGPSVNRTSAKPERPVSYRTTSVSSIKEAQKEDAATRDTKEGHPLLVAKRASLRPSPLGATYADVAKSEPPTPSVDQQPNPIPNESVISLATSSARSSFDSSAKPNPKSKPSWLRRASGTVTLRSKSKSPVPAEELSAPPPVLPPELPPRRTAIANASEGRLAGSSKPPDHPSKTSYASIAAAAGPSRSRLGEGAGRPAYSPPISTQPTRDNFNIRGRISAWTSVSQQSSLQRSDSSNTIATAASSAFSTAQQRLPSSAQRMIGSAGSAVQKGWAGLRARGMGGSISGLSSIAAGEGSGSRLEPPKVSRKSSRDRSVSAQASMGSSVDGPVLHPSAILRPAAPGFGKVFGRDITEAAKACGVVESARDVEGMDPREKRRRECLPAVVIRAVDYLEIWGPKEEGIFRISGRSSHLNRLRKEFDAGADIDMSDCHPGDLDPHAVSGLFKSYLRELPSPLLTKDLCPRFEAAVRSAPPSHTVDLNAEPDDLSTLLPLLPAANWFLLADIVKLLHLIPSHSATNRMTLNALMLSLGPSLNVPGTVLTDLLDRRVELFSAPPPISARQTAYELIDFGDTPVVLATAEDISRSASPVSRHTAEPVSAPVADKPKKLNLLPKKPSLSRLFSSPSPVPARQDGAASPSLVQPSPPRVELRTDSPRLPSFESEAEREPEVLQEKYLATEPTEPSTAESPYRTGTVEERAKVFTPSTSTPIADLYSGSSNKLPSRSGKSSNGSVNSSASVPSLTFGPTLPGSAPDSSPTNPASFNRAHGPSIFFQSGSTGRHVRTSSAHSSIGAGVKRSETEEAGDEGRVKRLSTGPNVRDSVRSMEMMT</sequence>
<feature type="compositionally biased region" description="Basic and acidic residues" evidence="1">
    <location>
        <begin position="394"/>
        <end position="407"/>
    </location>
</feature>
<organism evidence="3 4">
    <name type="scientific">Dioszegia hungarica</name>
    <dbReference type="NCBI Taxonomy" id="4972"/>
    <lineage>
        <taxon>Eukaryota</taxon>
        <taxon>Fungi</taxon>
        <taxon>Dikarya</taxon>
        <taxon>Basidiomycota</taxon>
        <taxon>Agaricomycotina</taxon>
        <taxon>Tremellomycetes</taxon>
        <taxon>Tremellales</taxon>
        <taxon>Bulleribasidiaceae</taxon>
        <taxon>Dioszegia</taxon>
    </lineage>
</organism>
<feature type="compositionally biased region" description="Basic and acidic residues" evidence="1">
    <location>
        <begin position="755"/>
        <end position="764"/>
    </location>
</feature>
<keyword evidence="4" id="KW-1185">Reference proteome</keyword>